<dbReference type="EMBL" id="CAJJDM010000139">
    <property type="protein sequence ID" value="CAD8108213.1"/>
    <property type="molecule type" value="Genomic_DNA"/>
</dbReference>
<dbReference type="InterPro" id="IPR001683">
    <property type="entry name" value="PX_dom"/>
</dbReference>
<reference evidence="3" key="1">
    <citation type="submission" date="2021-01" db="EMBL/GenBank/DDBJ databases">
        <authorList>
            <consortium name="Genoscope - CEA"/>
            <person name="William W."/>
        </authorList>
    </citation>
    <scope>NUCLEOTIDE SEQUENCE</scope>
</reference>
<gene>
    <name evidence="3" type="ORF">PPRIM_AZ9-3.1.T1360066</name>
</gene>
<organism evidence="3 4">
    <name type="scientific">Paramecium primaurelia</name>
    <dbReference type="NCBI Taxonomy" id="5886"/>
    <lineage>
        <taxon>Eukaryota</taxon>
        <taxon>Sar</taxon>
        <taxon>Alveolata</taxon>
        <taxon>Ciliophora</taxon>
        <taxon>Intramacronucleata</taxon>
        <taxon>Oligohymenophorea</taxon>
        <taxon>Peniculida</taxon>
        <taxon>Parameciidae</taxon>
        <taxon>Paramecium</taxon>
    </lineage>
</organism>
<sequence length="408" mass="48216">MYSNQEFSCRIPHHKIVNKKIVYVVIFVSHSYCSAKVQHLRYSEAEKLHTKLDKSSQQLRISVTLPQFPGKKLFGSHNDSEQGILRRRSDLQDYFNQLLKIDKLYSIPCLKSLLPDINDDKSDLTQFLQDKPLQQYNFIIDSFQQLDMFVLYFVQVIDNFNKSKWRFKTRYSDLRDIHQALKEQIKINSIPEFPKRKIFGITNDDPQEIETRKKNLEIYLNSIYANPELANTDILDYFIQNSRRESKKLQKFDEQKMLLKMVFIIIIKNSFQKLKQKQHKQQQIEQLQKKLLNPENQQDSNTTTDKSSQKQIKQIPRKGLFVIKELLDKYEDDNTTLLRYSSLSTNPLNTVGATQMPITILQNNQLEDEYIKASSQPQAAQIVMEDLEDDFVIQIDENKQETQLTYQK</sequence>
<protein>
    <recommendedName>
        <fullName evidence="2">PX domain-containing protein</fullName>
    </recommendedName>
</protein>
<dbReference type="OMA" id="GATQMPI"/>
<proteinExistence type="predicted"/>
<name>A0A8S1Q0E6_PARPR</name>
<feature type="region of interest" description="Disordered" evidence="1">
    <location>
        <begin position="291"/>
        <end position="312"/>
    </location>
</feature>
<dbReference type="SMART" id="SM00312">
    <property type="entry name" value="PX"/>
    <property type="match status" value="2"/>
</dbReference>
<dbReference type="AlphaFoldDB" id="A0A8S1Q0E6"/>
<dbReference type="FunFam" id="3.30.1520.10:FF:000053">
    <property type="entry name" value="Uncharacterized protein"/>
    <property type="match status" value="1"/>
</dbReference>
<feature type="domain" description="PX" evidence="2">
    <location>
        <begin position="130"/>
        <end position="246"/>
    </location>
</feature>
<dbReference type="GO" id="GO:0006886">
    <property type="term" value="P:intracellular protein transport"/>
    <property type="evidence" value="ECO:0007669"/>
    <property type="project" value="TreeGrafter"/>
</dbReference>
<dbReference type="CDD" id="cd06093">
    <property type="entry name" value="PX_domain"/>
    <property type="match status" value="2"/>
</dbReference>
<dbReference type="PROSITE" id="PS50195">
    <property type="entry name" value="PX"/>
    <property type="match status" value="2"/>
</dbReference>
<evidence type="ECO:0000256" key="1">
    <source>
        <dbReference type="SAM" id="MobiDB-lite"/>
    </source>
</evidence>
<dbReference type="GO" id="GO:0005769">
    <property type="term" value="C:early endosome"/>
    <property type="evidence" value="ECO:0007669"/>
    <property type="project" value="TreeGrafter"/>
</dbReference>
<dbReference type="Pfam" id="PF00787">
    <property type="entry name" value="PX"/>
    <property type="match status" value="2"/>
</dbReference>
<dbReference type="GO" id="GO:0035091">
    <property type="term" value="F:phosphatidylinositol binding"/>
    <property type="evidence" value="ECO:0007669"/>
    <property type="project" value="InterPro"/>
</dbReference>
<evidence type="ECO:0000259" key="2">
    <source>
        <dbReference type="PROSITE" id="PS50195"/>
    </source>
</evidence>
<dbReference type="PANTHER" id="PTHR12431">
    <property type="entry name" value="SORTING NEXIN 17 AND 27"/>
    <property type="match status" value="1"/>
</dbReference>
<dbReference type="GO" id="GO:0032456">
    <property type="term" value="P:endocytic recycling"/>
    <property type="evidence" value="ECO:0007669"/>
    <property type="project" value="TreeGrafter"/>
</dbReference>
<dbReference type="Proteomes" id="UP000688137">
    <property type="component" value="Unassembled WGS sequence"/>
</dbReference>
<keyword evidence="4" id="KW-1185">Reference proteome</keyword>
<feature type="domain" description="PX" evidence="2">
    <location>
        <begin position="1"/>
        <end position="121"/>
    </location>
</feature>
<feature type="compositionally biased region" description="Polar residues" evidence="1">
    <location>
        <begin position="294"/>
        <end position="312"/>
    </location>
</feature>
<evidence type="ECO:0000313" key="3">
    <source>
        <dbReference type="EMBL" id="CAD8108213.1"/>
    </source>
</evidence>
<evidence type="ECO:0000313" key="4">
    <source>
        <dbReference type="Proteomes" id="UP000688137"/>
    </source>
</evidence>
<comment type="caution">
    <text evidence="3">The sequence shown here is derived from an EMBL/GenBank/DDBJ whole genome shotgun (WGS) entry which is preliminary data.</text>
</comment>
<accession>A0A8S1Q0E6</accession>
<dbReference type="PANTHER" id="PTHR12431:SF14">
    <property type="entry name" value="LD15323P"/>
    <property type="match status" value="1"/>
</dbReference>